<dbReference type="Gene3D" id="3.10.10.10">
    <property type="entry name" value="HIV Type 1 Reverse Transcriptase, subunit A, domain 1"/>
    <property type="match status" value="1"/>
</dbReference>
<dbReference type="AlphaFoldDB" id="A0A6A3AQT7"/>
<evidence type="ECO:0000256" key="2">
    <source>
        <dbReference type="SAM" id="MobiDB-lite"/>
    </source>
</evidence>
<dbReference type="Pfam" id="PF00078">
    <property type="entry name" value="RVT_1"/>
    <property type="match status" value="1"/>
</dbReference>
<gene>
    <name evidence="5" type="ORF">F3Y22_tig00110387pilonHSYRG00474</name>
</gene>
<feature type="domain" description="Reverse transcriptase/retrotransposon-derived protein RNase H-like" evidence="4">
    <location>
        <begin position="432"/>
        <end position="491"/>
    </location>
</feature>
<organism evidence="5 6">
    <name type="scientific">Hibiscus syriacus</name>
    <name type="common">Rose of Sharon</name>
    <dbReference type="NCBI Taxonomy" id="106335"/>
    <lineage>
        <taxon>Eukaryota</taxon>
        <taxon>Viridiplantae</taxon>
        <taxon>Streptophyta</taxon>
        <taxon>Embryophyta</taxon>
        <taxon>Tracheophyta</taxon>
        <taxon>Spermatophyta</taxon>
        <taxon>Magnoliopsida</taxon>
        <taxon>eudicotyledons</taxon>
        <taxon>Gunneridae</taxon>
        <taxon>Pentapetalae</taxon>
        <taxon>rosids</taxon>
        <taxon>malvids</taxon>
        <taxon>Malvales</taxon>
        <taxon>Malvaceae</taxon>
        <taxon>Malvoideae</taxon>
        <taxon>Hibiscus</taxon>
    </lineage>
</organism>
<accession>A0A6A3AQT7</accession>
<comment type="caution">
    <text evidence="5">The sequence shown here is derived from an EMBL/GenBank/DDBJ whole genome shotgun (WGS) entry which is preliminary data.</text>
</comment>
<feature type="domain" description="Reverse transcriptase" evidence="3">
    <location>
        <begin position="297"/>
        <end position="360"/>
    </location>
</feature>
<dbReference type="PANTHER" id="PTHR37984:SF5">
    <property type="entry name" value="PROTEIN NYNRIN-LIKE"/>
    <property type="match status" value="1"/>
</dbReference>
<dbReference type="SUPFAM" id="SSF56672">
    <property type="entry name" value="DNA/RNA polymerases"/>
    <property type="match status" value="1"/>
</dbReference>
<evidence type="ECO:0000313" key="6">
    <source>
        <dbReference type="Proteomes" id="UP000436088"/>
    </source>
</evidence>
<dbReference type="Proteomes" id="UP000436088">
    <property type="component" value="Unassembled WGS sequence"/>
</dbReference>
<evidence type="ECO:0000259" key="4">
    <source>
        <dbReference type="Pfam" id="PF17919"/>
    </source>
</evidence>
<dbReference type="InterPro" id="IPR000477">
    <property type="entry name" value="RT_dom"/>
</dbReference>
<dbReference type="InterPro" id="IPR041577">
    <property type="entry name" value="RT_RNaseH_2"/>
</dbReference>
<reference evidence="5" key="1">
    <citation type="submission" date="2019-09" db="EMBL/GenBank/DDBJ databases">
        <title>Draft genome information of white flower Hibiscus syriacus.</title>
        <authorList>
            <person name="Kim Y.-M."/>
        </authorList>
    </citation>
    <scope>NUCLEOTIDE SEQUENCE [LARGE SCALE GENOMIC DNA]</scope>
    <source>
        <strain evidence="5">YM2019G1</strain>
    </source>
</reference>
<dbReference type="Pfam" id="PF17919">
    <property type="entry name" value="RT_RNaseH_2"/>
    <property type="match status" value="1"/>
</dbReference>
<dbReference type="FunFam" id="3.30.70.270:FF:000020">
    <property type="entry name" value="Transposon Tf2-6 polyprotein-like Protein"/>
    <property type="match status" value="1"/>
</dbReference>
<dbReference type="InterPro" id="IPR043128">
    <property type="entry name" value="Rev_trsase/Diguanyl_cyclase"/>
</dbReference>
<dbReference type="InterPro" id="IPR043502">
    <property type="entry name" value="DNA/RNA_pol_sf"/>
</dbReference>
<dbReference type="CDD" id="cd01647">
    <property type="entry name" value="RT_LTR"/>
    <property type="match status" value="1"/>
</dbReference>
<evidence type="ECO:0000256" key="1">
    <source>
        <dbReference type="ARBA" id="ARBA00023268"/>
    </source>
</evidence>
<evidence type="ECO:0000259" key="3">
    <source>
        <dbReference type="Pfam" id="PF00078"/>
    </source>
</evidence>
<dbReference type="GO" id="GO:0003824">
    <property type="term" value="F:catalytic activity"/>
    <property type="evidence" value="ECO:0007669"/>
    <property type="project" value="UniProtKB-KW"/>
</dbReference>
<dbReference type="PANTHER" id="PTHR37984">
    <property type="entry name" value="PROTEIN CBG26694"/>
    <property type="match status" value="1"/>
</dbReference>
<dbReference type="EMBL" id="VEPZ02000966">
    <property type="protein sequence ID" value="KAE8706974.1"/>
    <property type="molecule type" value="Genomic_DNA"/>
</dbReference>
<keyword evidence="6" id="KW-1185">Reference proteome</keyword>
<evidence type="ECO:0000313" key="5">
    <source>
        <dbReference type="EMBL" id="KAE8706974.1"/>
    </source>
</evidence>
<feature type="compositionally biased region" description="Polar residues" evidence="2">
    <location>
        <begin position="37"/>
        <end position="52"/>
    </location>
</feature>
<protein>
    <submittedName>
        <fullName evidence="5">Uncharacterized protein</fullName>
    </submittedName>
</protein>
<name>A0A6A3AQT7_HIBSY</name>
<proteinExistence type="predicted"/>
<sequence length="558" mass="62502">MGTTLDMTWSDLAVSRRTNPGVLVEYDPKIKARARRQQSNPKSESNSGQYVNTEPIPMVDPTIRELVTTPTKQEPLCIDFPQGLTPLEMKMIDASSGGALVNMIPTEAMDLISTMAANSQQLRANNGPPRRVHEISSYSLENKLDKLTEVINSLVIGKTIPNRLCGICALPYHPTDGCPLIEDDATVQVIAVGNFPGPPQRAFKPYCETTSTTTTAAEEMTRVNCREASTFPGKIPDSELDDHDENMYSDYAELNLISSKPKVLPSVLQVPEVELKSLPDHLIYAFLEANNTLPIKFQIPIASEDQEKTTFTCPFGTFAYRCMPFGLCNAPSSFQMCMISIFSDFIEKDIEVFMDDFTVYGLILGYIVSSKGIAVDKAKTDIICSLPYPTIMREIRSFLGHIGFYRRFIKDFSKVVQPLCKLLQKDKAFNFDQQCRESFNILKEKLVSTPIVQPPNWDFPFEVMCDASDGSVGVVLGQKIGKEPHIIAYASPLKYLLSKKEAKPRLICWILLLNEFYLEIKDKKGCENLVADHLSRLPITTVDPLIREEFPEESLMMA</sequence>
<feature type="region of interest" description="Disordered" evidence="2">
    <location>
        <begin position="27"/>
        <end position="55"/>
    </location>
</feature>
<dbReference type="Gene3D" id="3.30.70.270">
    <property type="match status" value="2"/>
</dbReference>
<dbReference type="InterPro" id="IPR050951">
    <property type="entry name" value="Retrovirus_Pol_polyprotein"/>
</dbReference>
<keyword evidence="1" id="KW-0511">Multifunctional enzyme</keyword>